<sequence>MDTPIDFTITCTEKTSFIVYYIVSKGYIVDAGYRTLNKVNNFQLQVKTTINMLPKSTIIVATWDKQKWAFDYMDITFGQLRNNVST</sequence>
<evidence type="ECO:0000313" key="2">
    <source>
        <dbReference type="EMBL" id="KFB36280.1"/>
    </source>
</evidence>
<dbReference type="Proteomes" id="UP000030765">
    <property type="component" value="Unassembled WGS sequence"/>
</dbReference>
<accession>A0A084VE86</accession>
<reference evidence="2 4" key="1">
    <citation type="journal article" date="2014" name="BMC Genomics">
        <title>Genome sequence of Anopheles sinensis provides insight into genetics basis of mosquito competence for malaria parasites.</title>
        <authorList>
            <person name="Zhou D."/>
            <person name="Zhang D."/>
            <person name="Ding G."/>
            <person name="Shi L."/>
            <person name="Hou Q."/>
            <person name="Ye Y."/>
            <person name="Xu Y."/>
            <person name="Zhou H."/>
            <person name="Xiong C."/>
            <person name="Li S."/>
            <person name="Yu J."/>
            <person name="Hong S."/>
            <person name="Yu X."/>
            <person name="Zou P."/>
            <person name="Chen C."/>
            <person name="Chang X."/>
            <person name="Wang W."/>
            <person name="Lv Y."/>
            <person name="Sun Y."/>
            <person name="Ma L."/>
            <person name="Shen B."/>
            <person name="Zhu C."/>
        </authorList>
    </citation>
    <scope>NUCLEOTIDE SEQUENCE [LARGE SCALE GENOMIC DNA]</scope>
</reference>
<gene>
    <name evidence="2" type="ORF">ZHAS_00003400</name>
</gene>
<feature type="domain" description="Alpha-2-macroglobulin bait region" evidence="1">
    <location>
        <begin position="7"/>
        <end position="85"/>
    </location>
</feature>
<reference evidence="3" key="2">
    <citation type="submission" date="2020-05" db="UniProtKB">
        <authorList>
            <consortium name="EnsemblMetazoa"/>
        </authorList>
    </citation>
    <scope>IDENTIFICATION</scope>
</reference>
<dbReference type="VEuPathDB" id="VectorBase:ASIS016169"/>
<name>A0A084VE86_ANOSI</name>
<evidence type="ECO:0000313" key="3">
    <source>
        <dbReference type="EnsemblMetazoa" id="ASIC003400-PA"/>
    </source>
</evidence>
<dbReference type="EMBL" id="ATLV01012252">
    <property type="status" value="NOT_ANNOTATED_CDS"/>
    <property type="molecule type" value="Genomic_DNA"/>
</dbReference>
<evidence type="ECO:0000313" key="4">
    <source>
        <dbReference type="Proteomes" id="UP000030765"/>
    </source>
</evidence>
<dbReference type="EMBL" id="KE524775">
    <property type="protein sequence ID" value="KFB36280.1"/>
    <property type="molecule type" value="Genomic_DNA"/>
</dbReference>
<dbReference type="OrthoDB" id="6359008at2759"/>
<dbReference type="VEuPathDB" id="VectorBase:ASIC003400"/>
<keyword evidence="4" id="KW-1185">Reference proteome</keyword>
<dbReference type="Pfam" id="PF07703">
    <property type="entry name" value="A2M_BRD"/>
    <property type="match status" value="1"/>
</dbReference>
<dbReference type="Gene3D" id="2.60.40.1930">
    <property type="match status" value="1"/>
</dbReference>
<organism evidence="2">
    <name type="scientific">Anopheles sinensis</name>
    <name type="common">Mosquito</name>
    <dbReference type="NCBI Taxonomy" id="74873"/>
    <lineage>
        <taxon>Eukaryota</taxon>
        <taxon>Metazoa</taxon>
        <taxon>Ecdysozoa</taxon>
        <taxon>Arthropoda</taxon>
        <taxon>Hexapoda</taxon>
        <taxon>Insecta</taxon>
        <taxon>Pterygota</taxon>
        <taxon>Neoptera</taxon>
        <taxon>Endopterygota</taxon>
        <taxon>Diptera</taxon>
        <taxon>Nematocera</taxon>
        <taxon>Culicoidea</taxon>
        <taxon>Culicidae</taxon>
        <taxon>Anophelinae</taxon>
        <taxon>Anopheles</taxon>
    </lineage>
</organism>
<dbReference type="InterPro" id="IPR011625">
    <property type="entry name" value="A2M_N_BRD"/>
</dbReference>
<dbReference type="AlphaFoldDB" id="A0A084VE86"/>
<evidence type="ECO:0000259" key="1">
    <source>
        <dbReference type="Pfam" id="PF07703"/>
    </source>
</evidence>
<dbReference type="EnsemblMetazoa" id="ASIC003400-RA">
    <property type="protein sequence ID" value="ASIC003400-PA"/>
    <property type="gene ID" value="ASIC003400"/>
</dbReference>
<proteinExistence type="predicted"/>
<protein>
    <submittedName>
        <fullName evidence="3">A2M_N_2 domain-containing protein</fullName>
    </submittedName>
    <submittedName>
        <fullName evidence="2">AGAP010831-PA-like protein</fullName>
    </submittedName>
</protein>